<dbReference type="Proteomes" id="UP000182661">
    <property type="component" value="Unassembled WGS sequence"/>
</dbReference>
<evidence type="ECO:0000313" key="2">
    <source>
        <dbReference type="Proteomes" id="UP000182661"/>
    </source>
</evidence>
<gene>
    <name evidence="1" type="ORF">AX760_11710</name>
</gene>
<dbReference type="AlphaFoldDB" id="A0A657LYC6"/>
<dbReference type="InterPro" id="IPR027417">
    <property type="entry name" value="P-loop_NTPase"/>
</dbReference>
<accession>A0A657LYC6</accession>
<protein>
    <submittedName>
        <fullName evidence="1">Transposase</fullName>
    </submittedName>
</protein>
<name>A0A657LYC6_9HYPH</name>
<dbReference type="InterPro" id="IPR008868">
    <property type="entry name" value="TniB"/>
</dbReference>
<dbReference type="RefSeq" id="WP_071831852.1">
    <property type="nucleotide sequence ID" value="NZ_LSRP01000046.1"/>
</dbReference>
<reference evidence="1 2" key="1">
    <citation type="submission" date="2016-02" db="EMBL/GenBank/DDBJ databases">
        <title>Genome sequencing of a beta-galactosidase producing bacteria Rhizobium sp. 59.</title>
        <authorList>
            <person name="Wang D."/>
            <person name="Kot W."/>
            <person name="Qin Y."/>
            <person name="Hansen L."/>
            <person name="Naqvi K."/>
            <person name="Rensing C."/>
        </authorList>
    </citation>
    <scope>NUCLEOTIDE SEQUENCE [LARGE SCALE GENOMIC DNA]</scope>
    <source>
        <strain evidence="1 2">59</strain>
    </source>
</reference>
<dbReference type="Pfam" id="PF05621">
    <property type="entry name" value="TniB"/>
    <property type="match status" value="1"/>
</dbReference>
<comment type="caution">
    <text evidence="1">The sequence shown here is derived from an EMBL/GenBank/DDBJ whole genome shotgun (WGS) entry which is preliminary data.</text>
</comment>
<dbReference type="EMBL" id="LSRP01000046">
    <property type="protein sequence ID" value="OJG00039.1"/>
    <property type="molecule type" value="Genomic_DNA"/>
</dbReference>
<evidence type="ECO:0000313" key="1">
    <source>
        <dbReference type="EMBL" id="OJG00039.1"/>
    </source>
</evidence>
<dbReference type="SUPFAM" id="SSF52540">
    <property type="entry name" value="P-loop containing nucleoside triphosphate hydrolases"/>
    <property type="match status" value="1"/>
</dbReference>
<dbReference type="Gene3D" id="3.40.50.300">
    <property type="entry name" value="P-loop containing nucleotide triphosphate hydrolases"/>
    <property type="match status" value="1"/>
</dbReference>
<dbReference type="OrthoDB" id="5288220at2"/>
<keyword evidence="2" id="KW-1185">Reference proteome</keyword>
<proteinExistence type="predicted"/>
<organism evidence="1 2">
    <name type="scientific">Pararhizobium antarcticum</name>
    <dbReference type="NCBI Taxonomy" id="1798805"/>
    <lineage>
        <taxon>Bacteria</taxon>
        <taxon>Pseudomonadati</taxon>
        <taxon>Pseudomonadota</taxon>
        <taxon>Alphaproteobacteria</taxon>
        <taxon>Hyphomicrobiales</taxon>
        <taxon>Rhizobiaceae</taxon>
        <taxon>Rhizobium/Agrobacterium group</taxon>
        <taxon>Pararhizobium</taxon>
    </lineage>
</organism>
<sequence length="325" mass="36280">MTDLANVVSLQSFRAMRADAKLNYIDHARDARLAATLRDLVENVEACREGFGSARRALFLIGDSRSGKSWALKHHFSLVPELQSYENEFGETVRPLLSIEAPKPCTSKDFARAILDAIGVPSKSKMTEGELYATVRMQLRERGIVYLHVDEAQHLLHHTRKDLIHDVQDRLKSLMQIDDWPLHTIYSGVPELANLLKGDQQLANRSLVIRFIPVGLPEDKAIIQRVIKETAIERCGLRVTAELDTDDFLCRLCHANAGSYGKIIETVQAACILVMKKAGAELDRRAFVHVYQAHSGCLPSDNVFSSARWSEINPANALADLEGVN</sequence>